<reference evidence="1" key="1">
    <citation type="submission" date="2021-03" db="EMBL/GenBank/DDBJ databases">
        <title>Evolutionary priming and transition to the ectomycorrhizal habit in an iconic lineage of mushroom-forming fungi: is preadaptation a requirement?</title>
        <authorList>
            <consortium name="DOE Joint Genome Institute"/>
            <person name="Looney B.P."/>
            <person name="Miyauchi S."/>
            <person name="Morin E."/>
            <person name="Drula E."/>
            <person name="Courty P.E."/>
            <person name="Chicoki N."/>
            <person name="Fauchery L."/>
            <person name="Kohler A."/>
            <person name="Kuo A."/>
            <person name="LaButti K."/>
            <person name="Pangilinan J."/>
            <person name="Lipzen A."/>
            <person name="Riley R."/>
            <person name="Andreopoulos W."/>
            <person name="He G."/>
            <person name="Johnson J."/>
            <person name="Barry K.W."/>
            <person name="Grigoriev I.V."/>
            <person name="Nagy L."/>
            <person name="Hibbett D."/>
            <person name="Henrissat B."/>
            <person name="Matheny P.B."/>
            <person name="Labbe J."/>
            <person name="Martin A.F."/>
        </authorList>
    </citation>
    <scope>NUCLEOTIDE SEQUENCE</scope>
    <source>
        <strain evidence="1">BPL698</strain>
    </source>
</reference>
<feature type="non-terminal residue" evidence="1">
    <location>
        <position position="419"/>
    </location>
</feature>
<keyword evidence="2" id="KW-1185">Reference proteome</keyword>
<organism evidence="1 2">
    <name type="scientific">Russula earlei</name>
    <dbReference type="NCBI Taxonomy" id="71964"/>
    <lineage>
        <taxon>Eukaryota</taxon>
        <taxon>Fungi</taxon>
        <taxon>Dikarya</taxon>
        <taxon>Basidiomycota</taxon>
        <taxon>Agaricomycotina</taxon>
        <taxon>Agaricomycetes</taxon>
        <taxon>Russulales</taxon>
        <taxon>Russulaceae</taxon>
        <taxon>Russula</taxon>
    </lineage>
</organism>
<proteinExistence type="predicted"/>
<dbReference type="EMBL" id="JAGFNK010000131">
    <property type="protein sequence ID" value="KAI9507299.1"/>
    <property type="molecule type" value="Genomic_DNA"/>
</dbReference>
<comment type="caution">
    <text evidence="1">The sequence shown here is derived from an EMBL/GenBank/DDBJ whole genome shotgun (WGS) entry which is preliminary data.</text>
</comment>
<evidence type="ECO:0000313" key="2">
    <source>
        <dbReference type="Proteomes" id="UP001207468"/>
    </source>
</evidence>
<gene>
    <name evidence="1" type="ORF">F5148DRAFT_1206079</name>
</gene>
<name>A0ACC0U886_9AGAM</name>
<accession>A0ACC0U886</accession>
<evidence type="ECO:0000313" key="1">
    <source>
        <dbReference type="EMBL" id="KAI9507299.1"/>
    </source>
</evidence>
<dbReference type="Proteomes" id="UP001207468">
    <property type="component" value="Unassembled WGS sequence"/>
</dbReference>
<sequence>MRPGSKYAFFVYSSDDRVKLVLRVHQRVPITIRGCVLRIERALSRPYWSPGASGYHLELGRPLEPAKSSAIIEELKRTVPKWRGSNEPSRVIWIGRLPMDVSRESLANFWSRLGCVVEVRTSLNGFAHVEFASTEEALRAARQGTPHGFRYENRLLHVDFAVWKLYIGPEYRVVYISGWPASHNRSALLQWAYDIPNVLGATVLPPFRGEQRSDPRGAYLHFQSIDDARAGLRKLDRRAGPRGETLHVSLSRLPSVHPDQLWQWAYATEEMGGPGSELKDEEAYFVKEWDGLGFGTGTEEQEEQGVGVLGCSHKPPPPHVNQVGTRGGRGVWKDWVWSRANERLRTRAGTGTTGEHDDTSSHPLLRMHMNEGEQVDATPPSIPAEREHEGAEEKLEDPEPVSSSPSSSTLGTTAQRAGL</sequence>
<protein>
    <submittedName>
        <fullName evidence="1">Uncharacterized protein</fullName>
    </submittedName>
</protein>